<dbReference type="GO" id="GO:0005886">
    <property type="term" value="C:plasma membrane"/>
    <property type="evidence" value="ECO:0007669"/>
    <property type="project" value="UniProtKB-SubCell"/>
</dbReference>
<evidence type="ECO:0000256" key="10">
    <source>
        <dbReference type="ARBA" id="ARBA00023004"/>
    </source>
</evidence>
<dbReference type="Proteomes" id="UP000675163">
    <property type="component" value="Unassembled WGS sequence"/>
</dbReference>
<evidence type="ECO:0000256" key="4">
    <source>
        <dbReference type="ARBA" id="ARBA00022475"/>
    </source>
</evidence>
<keyword evidence="8" id="KW-0249">Electron transport</keyword>
<evidence type="ECO:0000256" key="7">
    <source>
        <dbReference type="ARBA" id="ARBA00022723"/>
    </source>
</evidence>
<keyword evidence="9 12" id="KW-1133">Transmembrane helix</keyword>
<dbReference type="GO" id="GO:0019646">
    <property type="term" value="P:aerobic electron transport chain"/>
    <property type="evidence" value="ECO:0007669"/>
    <property type="project" value="TreeGrafter"/>
</dbReference>
<evidence type="ECO:0000256" key="2">
    <source>
        <dbReference type="ARBA" id="ARBA00007543"/>
    </source>
</evidence>
<dbReference type="Pfam" id="PF02322">
    <property type="entry name" value="Cyt_bd_oxida_II"/>
    <property type="match status" value="1"/>
</dbReference>
<comment type="caution">
    <text evidence="13">The sequence shown here is derived from an EMBL/GenBank/DDBJ whole genome shotgun (WGS) entry which is preliminary data.</text>
</comment>
<accession>A0A940PRQ0</accession>
<comment type="similarity">
    <text evidence="2">Belongs to the cytochrome ubiquinol oxidase subunit 2 family.</text>
</comment>
<dbReference type="PANTHER" id="PTHR43141:SF5">
    <property type="entry name" value="CYTOCHROME BD-I UBIQUINOL OXIDASE SUBUNIT 2"/>
    <property type="match status" value="1"/>
</dbReference>
<gene>
    <name evidence="13" type="ORF">JOF28_000242</name>
</gene>
<feature type="transmembrane region" description="Helical" evidence="12">
    <location>
        <begin position="305"/>
        <end position="328"/>
    </location>
</feature>
<keyword evidence="6 12" id="KW-0812">Transmembrane</keyword>
<dbReference type="AlphaFoldDB" id="A0A940PRQ0"/>
<reference evidence="13" key="1">
    <citation type="submission" date="2021-02" db="EMBL/GenBank/DDBJ databases">
        <title>Sequencing the genomes of 1000 actinobacteria strains.</title>
        <authorList>
            <person name="Klenk H.-P."/>
        </authorList>
    </citation>
    <scope>NUCLEOTIDE SEQUENCE</scope>
    <source>
        <strain evidence="13">DSM 22850</strain>
    </source>
</reference>
<keyword evidence="3" id="KW-0813">Transport</keyword>
<feature type="transmembrane region" description="Helical" evidence="12">
    <location>
        <begin position="227"/>
        <end position="248"/>
    </location>
</feature>
<protein>
    <submittedName>
        <fullName evidence="13">Cytochrome d ubiquinol oxidase subunit II</fullName>
        <ecNumber evidence="13">1.10.3.-</ecNumber>
    </submittedName>
</protein>
<dbReference type="GO" id="GO:0070069">
    <property type="term" value="C:cytochrome complex"/>
    <property type="evidence" value="ECO:0007669"/>
    <property type="project" value="TreeGrafter"/>
</dbReference>
<feature type="transmembrane region" description="Helical" evidence="12">
    <location>
        <begin position="74"/>
        <end position="98"/>
    </location>
</feature>
<feature type="transmembrane region" description="Helical" evidence="12">
    <location>
        <begin position="118"/>
        <end position="144"/>
    </location>
</feature>
<dbReference type="EMBL" id="JAFIDA010000001">
    <property type="protein sequence ID" value="MBP1325010.1"/>
    <property type="molecule type" value="Genomic_DNA"/>
</dbReference>
<sequence>MELTTLWFFIVGAFLIGYFVLDGFDFGVGMSLPFLGKDNTDRRVIINTIGPVWDLNETWLIVAGAAIFAAFPEWYATMFSGFYLALLLILVALILRGVSFEYRHQGKGKNWTKWFDQFIFWGSVLPPLLWGVAFANLAQGMPIVPMERGGWLFEGTLLTLLNPYGLLGGLAMLLITFTHGLVFVALKTTGEMRDNARALATKAGIVTIVVGAAFLIWTIMQHLDSDMIWLIVTASAVAAVALITAWVANLRGREGWAFTGNAIAIAFVLLAIFLALFPNVMPSNIDPAFSMSIEGAASSPKTLELMTWVAVFTMPLVIAYQAWTYWVFRRRISRDAIPAETAAH</sequence>
<evidence type="ECO:0000256" key="6">
    <source>
        <dbReference type="ARBA" id="ARBA00022692"/>
    </source>
</evidence>
<keyword evidence="13" id="KW-0560">Oxidoreductase</keyword>
<evidence type="ECO:0000256" key="1">
    <source>
        <dbReference type="ARBA" id="ARBA00004651"/>
    </source>
</evidence>
<evidence type="ECO:0000256" key="3">
    <source>
        <dbReference type="ARBA" id="ARBA00022448"/>
    </source>
</evidence>
<dbReference type="NCBIfam" id="TIGR00203">
    <property type="entry name" value="cydB"/>
    <property type="match status" value="1"/>
</dbReference>
<feature type="transmembrane region" description="Helical" evidence="12">
    <location>
        <begin position="6"/>
        <end position="32"/>
    </location>
</feature>
<dbReference type="InterPro" id="IPR003317">
    <property type="entry name" value="Cyt-d_oxidase_su2"/>
</dbReference>
<proteinExistence type="inferred from homology"/>
<evidence type="ECO:0000313" key="14">
    <source>
        <dbReference type="Proteomes" id="UP000675163"/>
    </source>
</evidence>
<dbReference type="PANTHER" id="PTHR43141">
    <property type="entry name" value="CYTOCHROME BD2 SUBUNIT II"/>
    <property type="match status" value="1"/>
</dbReference>
<dbReference type="RefSeq" id="WP_209704104.1">
    <property type="nucleotide sequence ID" value="NZ_JAFIDA010000001.1"/>
</dbReference>
<dbReference type="PIRSF" id="PIRSF000267">
    <property type="entry name" value="Cyt_oxidse_sub2"/>
    <property type="match status" value="1"/>
</dbReference>
<feature type="transmembrane region" description="Helical" evidence="12">
    <location>
        <begin position="198"/>
        <end position="221"/>
    </location>
</feature>
<keyword evidence="14" id="KW-1185">Reference proteome</keyword>
<keyword evidence="7" id="KW-0479">Metal-binding</keyword>
<dbReference type="EC" id="1.10.3.-" evidence="13"/>
<organism evidence="13 14">
    <name type="scientific">Leucobacter exalbidus</name>
    <dbReference type="NCBI Taxonomy" id="662960"/>
    <lineage>
        <taxon>Bacteria</taxon>
        <taxon>Bacillati</taxon>
        <taxon>Actinomycetota</taxon>
        <taxon>Actinomycetes</taxon>
        <taxon>Micrococcales</taxon>
        <taxon>Microbacteriaceae</taxon>
        <taxon>Leucobacter</taxon>
    </lineage>
</organism>
<evidence type="ECO:0000256" key="11">
    <source>
        <dbReference type="ARBA" id="ARBA00023136"/>
    </source>
</evidence>
<comment type="subcellular location">
    <subcellularLocation>
        <location evidence="1">Cell membrane</location>
        <topology evidence="1">Multi-pass membrane protein</topology>
    </subcellularLocation>
</comment>
<evidence type="ECO:0000256" key="5">
    <source>
        <dbReference type="ARBA" id="ARBA00022617"/>
    </source>
</evidence>
<keyword evidence="11 12" id="KW-0472">Membrane</keyword>
<feature type="transmembrane region" description="Helical" evidence="12">
    <location>
        <begin position="255"/>
        <end position="277"/>
    </location>
</feature>
<dbReference type="GO" id="GO:0016682">
    <property type="term" value="F:oxidoreductase activity, acting on diphenols and related substances as donors, oxygen as acceptor"/>
    <property type="evidence" value="ECO:0007669"/>
    <property type="project" value="TreeGrafter"/>
</dbReference>
<keyword evidence="4" id="KW-1003">Cell membrane</keyword>
<evidence type="ECO:0000256" key="8">
    <source>
        <dbReference type="ARBA" id="ARBA00022982"/>
    </source>
</evidence>
<name>A0A940PRQ0_9MICO</name>
<dbReference type="GO" id="GO:0046872">
    <property type="term" value="F:metal ion binding"/>
    <property type="evidence" value="ECO:0007669"/>
    <property type="project" value="UniProtKB-KW"/>
</dbReference>
<keyword evidence="10" id="KW-0408">Iron</keyword>
<evidence type="ECO:0000256" key="12">
    <source>
        <dbReference type="SAM" id="Phobius"/>
    </source>
</evidence>
<evidence type="ECO:0000256" key="9">
    <source>
        <dbReference type="ARBA" id="ARBA00022989"/>
    </source>
</evidence>
<keyword evidence="5" id="KW-0349">Heme</keyword>
<evidence type="ECO:0000313" key="13">
    <source>
        <dbReference type="EMBL" id="MBP1325010.1"/>
    </source>
</evidence>
<dbReference type="GO" id="GO:0009055">
    <property type="term" value="F:electron transfer activity"/>
    <property type="evidence" value="ECO:0007669"/>
    <property type="project" value="TreeGrafter"/>
</dbReference>
<feature type="transmembrane region" description="Helical" evidence="12">
    <location>
        <begin position="164"/>
        <end position="186"/>
    </location>
</feature>